<evidence type="ECO:0000256" key="5">
    <source>
        <dbReference type="ARBA" id="ARBA00022750"/>
    </source>
</evidence>
<keyword evidence="6 9" id="KW-0378">Hydrolase</keyword>
<feature type="active site" evidence="9">
    <location>
        <position position="110"/>
    </location>
</feature>
<dbReference type="Pfam" id="PF01252">
    <property type="entry name" value="Peptidase_A8"/>
    <property type="match status" value="1"/>
</dbReference>
<keyword evidence="3 9" id="KW-0645">Protease</keyword>
<evidence type="ECO:0000256" key="3">
    <source>
        <dbReference type="ARBA" id="ARBA00022670"/>
    </source>
</evidence>
<dbReference type="NCBIfam" id="TIGR00077">
    <property type="entry name" value="lspA"/>
    <property type="match status" value="1"/>
</dbReference>
<dbReference type="PANTHER" id="PTHR33695:SF1">
    <property type="entry name" value="LIPOPROTEIN SIGNAL PEPTIDASE"/>
    <property type="match status" value="1"/>
</dbReference>
<name>A0A1F4SF03_UNCSA</name>
<dbReference type="PRINTS" id="PR00781">
    <property type="entry name" value="LIPOSIGPTASE"/>
</dbReference>
<dbReference type="GO" id="GO:0006508">
    <property type="term" value="P:proteolysis"/>
    <property type="evidence" value="ECO:0007669"/>
    <property type="project" value="UniProtKB-KW"/>
</dbReference>
<dbReference type="PANTHER" id="PTHR33695">
    <property type="entry name" value="LIPOPROTEIN SIGNAL PEPTIDASE"/>
    <property type="match status" value="1"/>
</dbReference>
<feature type="transmembrane region" description="Helical" evidence="9">
    <location>
        <begin position="116"/>
        <end position="139"/>
    </location>
</feature>
<feature type="active site" evidence="9">
    <location>
        <position position="124"/>
    </location>
</feature>
<evidence type="ECO:0000256" key="2">
    <source>
        <dbReference type="ARBA" id="ARBA00022475"/>
    </source>
</evidence>
<evidence type="ECO:0000256" key="11">
    <source>
        <dbReference type="RuleBase" id="RU004181"/>
    </source>
</evidence>
<dbReference type="AlphaFoldDB" id="A0A1F4SF03"/>
<evidence type="ECO:0000256" key="6">
    <source>
        <dbReference type="ARBA" id="ARBA00022801"/>
    </source>
</evidence>
<comment type="function">
    <text evidence="9 10">This protein specifically catalyzes the removal of signal peptides from prolipoproteins.</text>
</comment>
<keyword evidence="8 9" id="KW-0472">Membrane</keyword>
<proteinExistence type="inferred from homology"/>
<dbReference type="EC" id="3.4.23.36" evidence="9"/>
<keyword evidence="4 9" id="KW-0812">Transmembrane</keyword>
<dbReference type="UniPathway" id="UPA00665"/>
<sequence>MQFFIITASVFLFDQLTKFLVYHFMRLNQTIPVIKNVLHLTYIQNTGAAFGILRGQMWFLLIVGTLAVSAIFYFHEKLKFDDYLQTPLALLLGGSFGNMFDRIFRHYVIDFIDFRVWPVFNVADIMINIAVFFIIFIILKEGK</sequence>
<keyword evidence="7 9" id="KW-1133">Transmembrane helix</keyword>
<gene>
    <name evidence="9" type="primary">lspA</name>
    <name evidence="12" type="ORF">A2310_03325</name>
</gene>
<dbReference type="HAMAP" id="MF_00161">
    <property type="entry name" value="LspA"/>
    <property type="match status" value="1"/>
</dbReference>
<dbReference type="InterPro" id="IPR001872">
    <property type="entry name" value="Peptidase_A8"/>
</dbReference>
<dbReference type="EMBL" id="MEUB01000062">
    <property type="protein sequence ID" value="OGC19025.1"/>
    <property type="molecule type" value="Genomic_DNA"/>
</dbReference>
<evidence type="ECO:0000313" key="12">
    <source>
        <dbReference type="EMBL" id="OGC19025.1"/>
    </source>
</evidence>
<comment type="similarity">
    <text evidence="1 9 11">Belongs to the peptidase A8 family.</text>
</comment>
<evidence type="ECO:0000256" key="8">
    <source>
        <dbReference type="ARBA" id="ARBA00023136"/>
    </source>
</evidence>
<organism evidence="12 13">
    <name type="scientific">candidate division WOR-1 bacterium RIFOXYB2_FULL_37_13</name>
    <dbReference type="NCBI Taxonomy" id="1802579"/>
    <lineage>
        <taxon>Bacteria</taxon>
        <taxon>Bacillati</taxon>
        <taxon>Saganbacteria</taxon>
    </lineage>
</organism>
<comment type="subcellular location">
    <subcellularLocation>
        <location evidence="9">Cell membrane</location>
        <topology evidence="9">Multi-pass membrane protein</topology>
    </subcellularLocation>
</comment>
<reference evidence="12 13" key="1">
    <citation type="journal article" date="2016" name="Nat. Commun.">
        <title>Thousands of microbial genomes shed light on interconnected biogeochemical processes in an aquifer system.</title>
        <authorList>
            <person name="Anantharaman K."/>
            <person name="Brown C.T."/>
            <person name="Hug L.A."/>
            <person name="Sharon I."/>
            <person name="Castelle C.J."/>
            <person name="Probst A.J."/>
            <person name="Thomas B.C."/>
            <person name="Singh A."/>
            <person name="Wilkins M.J."/>
            <person name="Karaoz U."/>
            <person name="Brodie E.L."/>
            <person name="Williams K.H."/>
            <person name="Hubbard S.S."/>
            <person name="Banfield J.F."/>
        </authorList>
    </citation>
    <scope>NUCLEOTIDE SEQUENCE [LARGE SCALE GENOMIC DNA]</scope>
</reference>
<dbReference type="PROSITE" id="PS00855">
    <property type="entry name" value="SPASE_II"/>
    <property type="match status" value="1"/>
</dbReference>
<evidence type="ECO:0000256" key="9">
    <source>
        <dbReference type="HAMAP-Rule" id="MF_00161"/>
    </source>
</evidence>
<comment type="caution">
    <text evidence="9">Lacks conserved residue(s) required for the propagation of feature annotation.</text>
</comment>
<evidence type="ECO:0000256" key="4">
    <source>
        <dbReference type="ARBA" id="ARBA00022692"/>
    </source>
</evidence>
<comment type="pathway">
    <text evidence="9">Protein modification; lipoprotein biosynthesis (signal peptide cleavage).</text>
</comment>
<dbReference type="STRING" id="1802579.A2310_03325"/>
<feature type="transmembrane region" description="Helical" evidence="9">
    <location>
        <begin position="57"/>
        <end position="74"/>
    </location>
</feature>
<evidence type="ECO:0000256" key="10">
    <source>
        <dbReference type="RuleBase" id="RU000594"/>
    </source>
</evidence>
<accession>A0A1F4SF03</accession>
<comment type="catalytic activity">
    <reaction evidence="9 10">
        <text>Release of signal peptides from bacterial membrane prolipoproteins. Hydrolyzes -Xaa-Yaa-Zaa-|-(S,diacylglyceryl)Cys-, in which Xaa is hydrophobic (preferably Leu), and Yaa (Ala or Ser) and Zaa (Gly or Ala) have small, neutral side chains.</text>
        <dbReference type="EC" id="3.4.23.36"/>
    </reaction>
</comment>
<dbReference type="Proteomes" id="UP000178417">
    <property type="component" value="Unassembled WGS sequence"/>
</dbReference>
<evidence type="ECO:0000256" key="7">
    <source>
        <dbReference type="ARBA" id="ARBA00022989"/>
    </source>
</evidence>
<evidence type="ECO:0000313" key="13">
    <source>
        <dbReference type="Proteomes" id="UP000178417"/>
    </source>
</evidence>
<dbReference type="GO" id="GO:0004190">
    <property type="term" value="F:aspartic-type endopeptidase activity"/>
    <property type="evidence" value="ECO:0007669"/>
    <property type="project" value="UniProtKB-UniRule"/>
</dbReference>
<comment type="caution">
    <text evidence="12">The sequence shown here is derived from an EMBL/GenBank/DDBJ whole genome shotgun (WGS) entry which is preliminary data.</text>
</comment>
<keyword evidence="5 9" id="KW-0064">Aspartyl protease</keyword>
<keyword evidence="2 9" id="KW-1003">Cell membrane</keyword>
<evidence type="ECO:0000256" key="1">
    <source>
        <dbReference type="ARBA" id="ARBA00006139"/>
    </source>
</evidence>
<dbReference type="GO" id="GO:0005886">
    <property type="term" value="C:plasma membrane"/>
    <property type="evidence" value="ECO:0007669"/>
    <property type="project" value="UniProtKB-SubCell"/>
</dbReference>
<protein>
    <recommendedName>
        <fullName evidence="9">Lipoprotein signal peptidase</fullName>
        <ecNumber evidence="9">3.4.23.36</ecNumber>
    </recommendedName>
    <alternativeName>
        <fullName evidence="9">Prolipoprotein signal peptidase</fullName>
    </alternativeName>
    <alternativeName>
        <fullName evidence="9">Signal peptidase II</fullName>
        <shortName evidence="9">SPase II</shortName>
    </alternativeName>
</protein>